<keyword evidence="7 10" id="KW-0472">Membrane</keyword>
<feature type="region of interest" description="Disordered" evidence="9">
    <location>
        <begin position="195"/>
        <end position="333"/>
    </location>
</feature>
<feature type="compositionally biased region" description="Acidic residues" evidence="9">
    <location>
        <begin position="453"/>
        <end position="464"/>
    </location>
</feature>
<evidence type="ECO:0000256" key="7">
    <source>
        <dbReference type="ARBA" id="ARBA00023136"/>
    </source>
</evidence>
<evidence type="ECO:0000256" key="6">
    <source>
        <dbReference type="ARBA" id="ARBA00023054"/>
    </source>
</evidence>
<dbReference type="InParanoid" id="K1R065"/>
<comment type="similarity">
    <text evidence="2">Belongs to the GOLM family.</text>
</comment>
<dbReference type="GO" id="GO:0016020">
    <property type="term" value="C:membrane"/>
    <property type="evidence" value="ECO:0007669"/>
    <property type="project" value="UniProtKB-SubCell"/>
</dbReference>
<evidence type="ECO:0000256" key="1">
    <source>
        <dbReference type="ARBA" id="ARBA00004606"/>
    </source>
</evidence>
<evidence type="ECO:0000256" key="10">
    <source>
        <dbReference type="SAM" id="Phobius"/>
    </source>
</evidence>
<sequence length="488" mass="53714">MSANGRGNMRPQSRSPPFLITGLVVALVILGANYWNMSSNNASLSAEVADLQDQIRILASKKNNYERKSDNAMLRIRDIEKNVNSKDQEVKSLKIELKELGSAKDACTNKLTQNEDNLNGLQQELATYKEKLGKYESEVKKEENSPNCDNICKEKTRELFALMEKLNYHQALLGLSQNGVDILDFKDKIGAKEGSLNQTGLSQGGQQKQQQQSQQQQKDQQQQGPSMGSGTVQQQQQQQQQGPGSQQSLQKPAVGSGTVQPGSPQTSTKKPERLATGSIMDVKLGGGGKPLGSQVDQGGVRQNLGKGSNINGSTQSPKDQKTPKVDVSNQVEGNKNLSGVIMYSSKNKSQNVDFKPKDALAEAGVKNVLPSAKIRLMNTGRSVVEMDENKRNESIGKQETGKQEEAKKRKNVGTGNKYDDVEDDDQYVDEKDPKGQLDSPKKEVKGQEKPMEDPDADYQDEEDDPAQKLEIKHRKLENKIDSLQENGN</sequence>
<keyword evidence="3 10" id="KW-0812">Transmembrane</keyword>
<gene>
    <name evidence="11" type="ORF">CGI_10021343</name>
</gene>
<feature type="coiled-coil region" evidence="8">
    <location>
        <begin position="41"/>
        <end position="145"/>
    </location>
</feature>
<accession>K1R065</accession>
<dbReference type="AlphaFoldDB" id="K1R065"/>
<keyword evidence="5 10" id="KW-1133">Transmembrane helix</keyword>
<feature type="compositionally biased region" description="Basic and acidic residues" evidence="9">
    <location>
        <begin position="387"/>
        <end position="407"/>
    </location>
</feature>
<reference evidence="11" key="1">
    <citation type="journal article" date="2012" name="Nature">
        <title>The oyster genome reveals stress adaptation and complexity of shell formation.</title>
        <authorList>
            <person name="Zhang G."/>
            <person name="Fang X."/>
            <person name="Guo X."/>
            <person name="Li L."/>
            <person name="Luo R."/>
            <person name="Xu F."/>
            <person name="Yang P."/>
            <person name="Zhang L."/>
            <person name="Wang X."/>
            <person name="Qi H."/>
            <person name="Xiong Z."/>
            <person name="Que H."/>
            <person name="Xie Y."/>
            <person name="Holland P.W."/>
            <person name="Paps J."/>
            <person name="Zhu Y."/>
            <person name="Wu F."/>
            <person name="Chen Y."/>
            <person name="Wang J."/>
            <person name="Peng C."/>
            <person name="Meng J."/>
            <person name="Yang L."/>
            <person name="Liu J."/>
            <person name="Wen B."/>
            <person name="Zhang N."/>
            <person name="Huang Z."/>
            <person name="Zhu Q."/>
            <person name="Feng Y."/>
            <person name="Mount A."/>
            <person name="Hedgecock D."/>
            <person name="Xu Z."/>
            <person name="Liu Y."/>
            <person name="Domazet-Loso T."/>
            <person name="Du Y."/>
            <person name="Sun X."/>
            <person name="Zhang S."/>
            <person name="Liu B."/>
            <person name="Cheng P."/>
            <person name="Jiang X."/>
            <person name="Li J."/>
            <person name="Fan D."/>
            <person name="Wang W."/>
            <person name="Fu W."/>
            <person name="Wang T."/>
            <person name="Wang B."/>
            <person name="Zhang J."/>
            <person name="Peng Z."/>
            <person name="Li Y."/>
            <person name="Li N."/>
            <person name="Wang J."/>
            <person name="Chen M."/>
            <person name="He Y."/>
            <person name="Tan F."/>
            <person name="Song X."/>
            <person name="Zheng Q."/>
            <person name="Huang R."/>
            <person name="Yang H."/>
            <person name="Du X."/>
            <person name="Chen L."/>
            <person name="Yang M."/>
            <person name="Gaffney P.M."/>
            <person name="Wang S."/>
            <person name="Luo L."/>
            <person name="She Z."/>
            <person name="Ming Y."/>
            <person name="Huang W."/>
            <person name="Zhang S."/>
            <person name="Huang B."/>
            <person name="Zhang Y."/>
            <person name="Qu T."/>
            <person name="Ni P."/>
            <person name="Miao G."/>
            <person name="Wang J."/>
            <person name="Wang Q."/>
            <person name="Steinberg C.E."/>
            <person name="Wang H."/>
            <person name="Li N."/>
            <person name="Qian L."/>
            <person name="Zhang G."/>
            <person name="Li Y."/>
            <person name="Yang H."/>
            <person name="Liu X."/>
            <person name="Wang J."/>
            <person name="Yin Y."/>
            <person name="Wang J."/>
        </authorList>
    </citation>
    <scope>NUCLEOTIDE SEQUENCE [LARGE SCALE GENOMIC DNA]</scope>
    <source>
        <strain evidence="11">05x7-T-G4-1.051#20</strain>
    </source>
</reference>
<organism evidence="11">
    <name type="scientific">Magallana gigas</name>
    <name type="common">Pacific oyster</name>
    <name type="synonym">Crassostrea gigas</name>
    <dbReference type="NCBI Taxonomy" id="29159"/>
    <lineage>
        <taxon>Eukaryota</taxon>
        <taxon>Metazoa</taxon>
        <taxon>Spiralia</taxon>
        <taxon>Lophotrochozoa</taxon>
        <taxon>Mollusca</taxon>
        <taxon>Bivalvia</taxon>
        <taxon>Autobranchia</taxon>
        <taxon>Pteriomorphia</taxon>
        <taxon>Ostreida</taxon>
        <taxon>Ostreoidea</taxon>
        <taxon>Ostreidae</taxon>
        <taxon>Magallana</taxon>
    </lineage>
</organism>
<dbReference type="InterPro" id="IPR026139">
    <property type="entry name" value="GOLM1/CASC4"/>
</dbReference>
<evidence type="ECO:0000256" key="5">
    <source>
        <dbReference type="ARBA" id="ARBA00022989"/>
    </source>
</evidence>
<evidence type="ECO:0000256" key="2">
    <source>
        <dbReference type="ARBA" id="ARBA00007474"/>
    </source>
</evidence>
<dbReference type="KEGG" id="crg:105333652"/>
<evidence type="ECO:0000256" key="3">
    <source>
        <dbReference type="ARBA" id="ARBA00022692"/>
    </source>
</evidence>
<comment type="subcellular location">
    <subcellularLocation>
        <location evidence="1">Membrane</location>
        <topology evidence="1">Single-pass type II membrane protein</topology>
    </subcellularLocation>
</comment>
<evidence type="ECO:0000256" key="4">
    <source>
        <dbReference type="ARBA" id="ARBA00022968"/>
    </source>
</evidence>
<keyword evidence="4" id="KW-0735">Signal-anchor</keyword>
<protein>
    <submittedName>
        <fullName evidence="11">Golgi membrane protein 1</fullName>
    </submittedName>
</protein>
<proteinExistence type="inferred from homology"/>
<feature type="region of interest" description="Disordered" evidence="9">
    <location>
        <begin position="374"/>
        <end position="488"/>
    </location>
</feature>
<dbReference type="HOGENOM" id="CLU_559293_0_0_1"/>
<dbReference type="PRINTS" id="PR02084">
    <property type="entry name" value="GOLM1CASC4"/>
</dbReference>
<feature type="compositionally biased region" description="Polar residues" evidence="9">
    <location>
        <begin position="305"/>
        <end position="317"/>
    </location>
</feature>
<evidence type="ECO:0000313" key="11">
    <source>
        <dbReference type="EMBL" id="EKC42732.1"/>
    </source>
</evidence>
<name>K1R065_MAGGI</name>
<evidence type="ECO:0000256" key="9">
    <source>
        <dbReference type="SAM" id="MobiDB-lite"/>
    </source>
</evidence>
<feature type="compositionally biased region" description="Basic and acidic residues" evidence="9">
    <location>
        <begin position="428"/>
        <end position="452"/>
    </location>
</feature>
<evidence type="ECO:0000256" key="8">
    <source>
        <dbReference type="SAM" id="Coils"/>
    </source>
</evidence>
<feature type="compositionally biased region" description="Low complexity" evidence="9">
    <location>
        <begin position="204"/>
        <end position="250"/>
    </location>
</feature>
<dbReference type="EMBL" id="JH816892">
    <property type="protein sequence ID" value="EKC42732.1"/>
    <property type="molecule type" value="Genomic_DNA"/>
</dbReference>
<feature type="compositionally biased region" description="Polar residues" evidence="9">
    <location>
        <begin position="257"/>
        <end position="268"/>
    </location>
</feature>
<keyword evidence="6 8" id="KW-0175">Coiled coil</keyword>
<feature type="transmembrane region" description="Helical" evidence="10">
    <location>
        <begin position="16"/>
        <end position="35"/>
    </location>
</feature>
<dbReference type="OrthoDB" id="10072022at2759"/>